<evidence type="ECO:0000256" key="1">
    <source>
        <dbReference type="SAM" id="MobiDB-lite"/>
    </source>
</evidence>
<proteinExistence type="predicted"/>
<name>A0A0A9H109_ARUDO</name>
<reference evidence="2" key="2">
    <citation type="journal article" date="2015" name="Data Brief">
        <title>Shoot transcriptome of the giant reed, Arundo donax.</title>
        <authorList>
            <person name="Barrero R.A."/>
            <person name="Guerrero F.D."/>
            <person name="Moolhuijzen P."/>
            <person name="Goolsby J.A."/>
            <person name="Tidwell J."/>
            <person name="Bellgard S.E."/>
            <person name="Bellgard M.I."/>
        </authorList>
    </citation>
    <scope>NUCLEOTIDE SEQUENCE</scope>
    <source>
        <tissue evidence="2">Shoot tissue taken approximately 20 cm above the soil surface</tissue>
    </source>
</reference>
<feature type="region of interest" description="Disordered" evidence="1">
    <location>
        <begin position="1"/>
        <end position="47"/>
    </location>
</feature>
<sequence length="47" mass="5217">MPRKLAKNRDSPVSIENHLPLGRDSPVSGKNVRDPYQTRPLESGAMT</sequence>
<evidence type="ECO:0000313" key="2">
    <source>
        <dbReference type="EMBL" id="JAE30457.1"/>
    </source>
</evidence>
<dbReference type="AlphaFoldDB" id="A0A0A9H109"/>
<protein>
    <submittedName>
        <fullName evidence="2">Uncharacterized protein</fullName>
    </submittedName>
</protein>
<organism evidence="2">
    <name type="scientific">Arundo donax</name>
    <name type="common">Giant reed</name>
    <name type="synonym">Donax arundinaceus</name>
    <dbReference type="NCBI Taxonomy" id="35708"/>
    <lineage>
        <taxon>Eukaryota</taxon>
        <taxon>Viridiplantae</taxon>
        <taxon>Streptophyta</taxon>
        <taxon>Embryophyta</taxon>
        <taxon>Tracheophyta</taxon>
        <taxon>Spermatophyta</taxon>
        <taxon>Magnoliopsida</taxon>
        <taxon>Liliopsida</taxon>
        <taxon>Poales</taxon>
        <taxon>Poaceae</taxon>
        <taxon>PACMAD clade</taxon>
        <taxon>Arundinoideae</taxon>
        <taxon>Arundineae</taxon>
        <taxon>Arundo</taxon>
    </lineage>
</organism>
<reference evidence="2" key="1">
    <citation type="submission" date="2014-09" db="EMBL/GenBank/DDBJ databases">
        <authorList>
            <person name="Magalhaes I.L.F."/>
            <person name="Oliveira U."/>
            <person name="Santos F.R."/>
            <person name="Vidigal T.H.D.A."/>
            <person name="Brescovit A.D."/>
            <person name="Santos A.J."/>
        </authorList>
    </citation>
    <scope>NUCLEOTIDE SEQUENCE</scope>
    <source>
        <tissue evidence="2">Shoot tissue taken approximately 20 cm above the soil surface</tissue>
    </source>
</reference>
<accession>A0A0A9H109</accession>
<dbReference type="EMBL" id="GBRH01167439">
    <property type="protein sequence ID" value="JAE30457.1"/>
    <property type="molecule type" value="Transcribed_RNA"/>
</dbReference>